<sequence>MKNTRLYIKIEKSSLLHYKVVRLKDVAKLYSPEKKITEELYQQVVFIIKEDKKKDYIFSVLKLMELIHRMYPDIDIINLGEADFIIQYEPAVKEKKLWEYFKVAFVCCIVFFGGAFTIMTFNEDANVSTIFEIIYKSALGTKEAKASVLEISYAVGLPLGIVIFFNHFSKLKVGKDPTPMQVQLRLYESDMDDTLIENSSREGKSIDVH</sequence>
<reference evidence="3 4" key="1">
    <citation type="submission" date="2020-08" db="EMBL/GenBank/DDBJ databases">
        <title>Draft genome sequencing of an Anaerocolumna strain isolated from anoxic soil subjected to BSD treatment.</title>
        <authorList>
            <person name="Uek A."/>
            <person name="Tonouchi A."/>
        </authorList>
    </citation>
    <scope>NUCLEOTIDE SEQUENCE [LARGE SCALE GENOMIC DNA]</scope>
    <source>
        <strain evidence="3 4">CTTW</strain>
    </source>
</reference>
<keyword evidence="1" id="KW-0812">Transmembrane</keyword>
<gene>
    <name evidence="3" type="ORF">bsdcttw_07600</name>
</gene>
<evidence type="ECO:0000256" key="1">
    <source>
        <dbReference type="SAM" id="Phobius"/>
    </source>
</evidence>
<feature type="transmembrane region" description="Helical" evidence="1">
    <location>
        <begin position="151"/>
        <end position="168"/>
    </location>
</feature>
<dbReference type="InterPro" id="IPR021997">
    <property type="entry name" value="SporV_AA"/>
</dbReference>
<feature type="transmembrane region" description="Helical" evidence="1">
    <location>
        <begin position="103"/>
        <end position="121"/>
    </location>
</feature>
<dbReference type="AlphaFoldDB" id="A0A7I8DGW4"/>
<keyword evidence="1" id="KW-1133">Transmembrane helix</keyword>
<evidence type="ECO:0000313" key="4">
    <source>
        <dbReference type="Proteomes" id="UP000515703"/>
    </source>
</evidence>
<feature type="domain" description="Stage V sporulation protein AA" evidence="2">
    <location>
        <begin position="4"/>
        <end position="89"/>
    </location>
</feature>
<organism evidence="3 4">
    <name type="scientific">Anaerocolumna chitinilytica</name>
    <dbReference type="NCBI Taxonomy" id="1727145"/>
    <lineage>
        <taxon>Bacteria</taxon>
        <taxon>Bacillati</taxon>
        <taxon>Bacillota</taxon>
        <taxon>Clostridia</taxon>
        <taxon>Lachnospirales</taxon>
        <taxon>Lachnospiraceae</taxon>
        <taxon>Anaerocolumna</taxon>
    </lineage>
</organism>
<evidence type="ECO:0000313" key="3">
    <source>
        <dbReference type="EMBL" id="BCJ97719.1"/>
    </source>
</evidence>
<dbReference type="KEGG" id="acht:bsdcttw_07600"/>
<dbReference type="RefSeq" id="WP_185258119.1">
    <property type="nucleotide sequence ID" value="NZ_AP023368.1"/>
</dbReference>
<dbReference type="InterPro" id="IPR038548">
    <property type="entry name" value="SporV_AA_N_sf"/>
</dbReference>
<evidence type="ECO:0000259" key="2">
    <source>
        <dbReference type="Pfam" id="PF12164"/>
    </source>
</evidence>
<dbReference type="Proteomes" id="UP000515703">
    <property type="component" value="Chromosome"/>
</dbReference>
<accession>A0A7I8DGW4</accession>
<protein>
    <submittedName>
        <fullName evidence="3">Stage V sporulation protein AA</fullName>
    </submittedName>
</protein>
<proteinExistence type="predicted"/>
<dbReference type="EMBL" id="AP023368">
    <property type="protein sequence ID" value="BCJ97719.1"/>
    <property type="molecule type" value="Genomic_DNA"/>
</dbReference>
<dbReference type="Pfam" id="PF12164">
    <property type="entry name" value="SporV_AA"/>
    <property type="match status" value="1"/>
</dbReference>
<name>A0A7I8DGW4_9FIRM</name>
<keyword evidence="1" id="KW-0472">Membrane</keyword>
<dbReference type="Gene3D" id="2.60.480.10">
    <property type="entry name" value="eubacterium ventriosum atcc domain"/>
    <property type="match status" value="1"/>
</dbReference>
<reference evidence="3 4" key="2">
    <citation type="submission" date="2020-08" db="EMBL/GenBank/DDBJ databases">
        <authorList>
            <person name="Ueki A."/>
            <person name="Tonouchi A."/>
        </authorList>
    </citation>
    <scope>NUCLEOTIDE SEQUENCE [LARGE SCALE GENOMIC DNA]</scope>
    <source>
        <strain evidence="3 4">CTTW</strain>
    </source>
</reference>
<keyword evidence="4" id="KW-1185">Reference proteome</keyword>